<comment type="caution">
    <text evidence="1">The sequence shown here is derived from an EMBL/GenBank/DDBJ whole genome shotgun (WGS) entry which is preliminary data.</text>
</comment>
<proteinExistence type="predicted"/>
<keyword evidence="2" id="KW-1185">Reference proteome</keyword>
<protein>
    <submittedName>
        <fullName evidence="1">Uncharacterized protein</fullName>
    </submittedName>
</protein>
<evidence type="ECO:0000313" key="1">
    <source>
        <dbReference type="EMBL" id="GJT75599.1"/>
    </source>
</evidence>
<reference evidence="1" key="2">
    <citation type="submission" date="2022-01" db="EMBL/GenBank/DDBJ databases">
        <authorList>
            <person name="Yamashiro T."/>
            <person name="Shiraishi A."/>
            <person name="Satake H."/>
            <person name="Nakayama K."/>
        </authorList>
    </citation>
    <scope>NUCLEOTIDE SEQUENCE</scope>
</reference>
<reference evidence="1" key="1">
    <citation type="journal article" date="2022" name="Int. J. Mol. Sci.">
        <title>Draft Genome of Tanacetum Coccineum: Genomic Comparison of Closely Related Tanacetum-Family Plants.</title>
        <authorList>
            <person name="Yamashiro T."/>
            <person name="Shiraishi A."/>
            <person name="Nakayama K."/>
            <person name="Satake H."/>
        </authorList>
    </citation>
    <scope>NUCLEOTIDE SEQUENCE</scope>
</reference>
<dbReference type="EMBL" id="BQNB010018545">
    <property type="protein sequence ID" value="GJT75599.1"/>
    <property type="molecule type" value="Genomic_DNA"/>
</dbReference>
<evidence type="ECO:0000313" key="2">
    <source>
        <dbReference type="Proteomes" id="UP001151760"/>
    </source>
</evidence>
<dbReference type="Proteomes" id="UP001151760">
    <property type="component" value="Unassembled WGS sequence"/>
</dbReference>
<gene>
    <name evidence="1" type="ORF">Tco_1042324</name>
</gene>
<name>A0ABQ5GJW1_9ASTR</name>
<accession>A0ABQ5GJW1</accession>
<sequence>MGRFDTLGHVVEPGVVGFDPGCSHSHGFGFDSNDSDCWLGCYVAWEENRVVLIWFAICGGSVTGISLVEIGLGASHEDVIPWNVISVIVAIAELETGDCPACREVEL</sequence>
<organism evidence="1 2">
    <name type="scientific">Tanacetum coccineum</name>
    <dbReference type="NCBI Taxonomy" id="301880"/>
    <lineage>
        <taxon>Eukaryota</taxon>
        <taxon>Viridiplantae</taxon>
        <taxon>Streptophyta</taxon>
        <taxon>Embryophyta</taxon>
        <taxon>Tracheophyta</taxon>
        <taxon>Spermatophyta</taxon>
        <taxon>Magnoliopsida</taxon>
        <taxon>eudicotyledons</taxon>
        <taxon>Gunneridae</taxon>
        <taxon>Pentapetalae</taxon>
        <taxon>asterids</taxon>
        <taxon>campanulids</taxon>
        <taxon>Asterales</taxon>
        <taxon>Asteraceae</taxon>
        <taxon>Asteroideae</taxon>
        <taxon>Anthemideae</taxon>
        <taxon>Anthemidinae</taxon>
        <taxon>Tanacetum</taxon>
    </lineage>
</organism>